<evidence type="ECO:0000259" key="2">
    <source>
        <dbReference type="PROSITE" id="PS50031"/>
    </source>
</evidence>
<feature type="domain" description="EH" evidence="2">
    <location>
        <begin position="139"/>
        <end position="228"/>
    </location>
</feature>
<reference evidence="4 5" key="1">
    <citation type="journal article" date="2018" name="Genome Biol. Evol.">
        <title>Multiple Roots of Fruiting Body Formation in Amoebozoa.</title>
        <authorList>
            <person name="Hillmann F."/>
            <person name="Forbes G."/>
            <person name="Novohradska S."/>
            <person name="Ferling I."/>
            <person name="Riege K."/>
            <person name="Groth M."/>
            <person name="Westermann M."/>
            <person name="Marz M."/>
            <person name="Spaller T."/>
            <person name="Winckler T."/>
            <person name="Schaap P."/>
            <person name="Glockner G."/>
        </authorList>
    </citation>
    <scope>NUCLEOTIDE SEQUENCE [LARGE SCALE GENOMIC DNA]</scope>
    <source>
        <strain evidence="4 5">Jena</strain>
    </source>
</reference>
<keyword evidence="5" id="KW-1185">Reference proteome</keyword>
<dbReference type="GO" id="GO:0005886">
    <property type="term" value="C:plasma membrane"/>
    <property type="evidence" value="ECO:0007669"/>
    <property type="project" value="TreeGrafter"/>
</dbReference>
<feature type="region of interest" description="Disordered" evidence="1">
    <location>
        <begin position="221"/>
        <end position="256"/>
    </location>
</feature>
<evidence type="ECO:0000313" key="4">
    <source>
        <dbReference type="EMBL" id="PRP74810.1"/>
    </source>
</evidence>
<dbReference type="AlphaFoldDB" id="A0A2P6MSY6"/>
<dbReference type="SUPFAM" id="SSF47473">
    <property type="entry name" value="EF-hand"/>
    <property type="match status" value="2"/>
</dbReference>
<dbReference type="InterPro" id="IPR002048">
    <property type="entry name" value="EF_hand_dom"/>
</dbReference>
<gene>
    <name evidence="4" type="ORF">PROFUN_06671</name>
</gene>
<dbReference type="SMART" id="SM00054">
    <property type="entry name" value="EFh"/>
    <property type="match status" value="3"/>
</dbReference>
<dbReference type="OrthoDB" id="1716625at2759"/>
<dbReference type="EMBL" id="MDYQ01000441">
    <property type="protein sequence ID" value="PRP74810.1"/>
    <property type="molecule type" value="Genomic_DNA"/>
</dbReference>
<evidence type="ECO:0000259" key="3">
    <source>
        <dbReference type="PROSITE" id="PS50222"/>
    </source>
</evidence>
<sequence length="396" mass="44628">MTLNETEQKYYSHLFSLADTGFIILPFETSDRIADRDGKVSGKEGAPFLRKSELSDKALEKIWAASDTEATGFLHPKEFAIAMRLVAHAQYQVQNQKKNNLPVVEPDININNIKNVMGLPKFKDIPTPSMFPIAFSQEDIHKYDHLFMHADTNHDGFVDGNEAKAYFSKAKITTEKLARIWELSEQDGDSKLNICEFRIAMHLIYWTLKNEELPQSIPPSLVESSKSIPPSATQPAANQFVATPPQSQPQTNYNQQYNFNQPAQNYNAPAQQGNMNNFGGNFGFNDSNFPINNNEANNRGGMYYQGNVNQPQNNFNQAPNNQYYNNNNMPNNPYQQQGNMNPQMNQGGFVQSAPKLGDPNMRGNIQQYALPGASFETRANFQNDLTKAVQSRPQGR</sequence>
<dbReference type="Pfam" id="PF12763">
    <property type="entry name" value="EH"/>
    <property type="match status" value="2"/>
</dbReference>
<dbReference type="SMART" id="SM00027">
    <property type="entry name" value="EH"/>
    <property type="match status" value="2"/>
</dbReference>
<feature type="domain" description="EF-hand" evidence="3">
    <location>
        <begin position="138"/>
        <end position="173"/>
    </location>
</feature>
<dbReference type="PROSITE" id="PS50031">
    <property type="entry name" value="EH"/>
    <property type="match status" value="2"/>
</dbReference>
<name>A0A2P6MSY6_9EUKA</name>
<dbReference type="InterPro" id="IPR011992">
    <property type="entry name" value="EF-hand-dom_pair"/>
</dbReference>
<dbReference type="STRING" id="1890364.A0A2P6MSY6"/>
<dbReference type="CDD" id="cd00052">
    <property type="entry name" value="EH"/>
    <property type="match status" value="2"/>
</dbReference>
<dbReference type="InterPro" id="IPR000261">
    <property type="entry name" value="EH_dom"/>
</dbReference>
<protein>
    <submittedName>
        <fullName evidence="4">Putative partner of ralbp-1</fullName>
    </submittedName>
</protein>
<dbReference type="GO" id="GO:0006897">
    <property type="term" value="P:endocytosis"/>
    <property type="evidence" value="ECO:0007669"/>
    <property type="project" value="TreeGrafter"/>
</dbReference>
<evidence type="ECO:0000313" key="5">
    <source>
        <dbReference type="Proteomes" id="UP000241769"/>
    </source>
</evidence>
<comment type="caution">
    <text evidence="4">The sequence shown here is derived from an EMBL/GenBank/DDBJ whole genome shotgun (WGS) entry which is preliminary data.</text>
</comment>
<dbReference type="GO" id="GO:0016197">
    <property type="term" value="P:endosomal transport"/>
    <property type="evidence" value="ECO:0007669"/>
    <property type="project" value="TreeGrafter"/>
</dbReference>
<dbReference type="GO" id="GO:0005737">
    <property type="term" value="C:cytoplasm"/>
    <property type="evidence" value="ECO:0007669"/>
    <property type="project" value="TreeGrafter"/>
</dbReference>
<dbReference type="InParanoid" id="A0A2P6MSY6"/>
<accession>A0A2P6MSY6</accession>
<feature type="domain" description="EF-hand" evidence="3">
    <location>
        <begin position="54"/>
        <end position="89"/>
    </location>
</feature>
<feature type="compositionally biased region" description="Low complexity" evidence="1">
    <location>
        <begin position="244"/>
        <end position="256"/>
    </location>
</feature>
<dbReference type="Proteomes" id="UP000241769">
    <property type="component" value="Unassembled WGS sequence"/>
</dbReference>
<dbReference type="GO" id="GO:0005509">
    <property type="term" value="F:calcium ion binding"/>
    <property type="evidence" value="ECO:0007669"/>
    <property type="project" value="InterPro"/>
</dbReference>
<proteinExistence type="predicted"/>
<dbReference type="PROSITE" id="PS50222">
    <property type="entry name" value="EF_HAND_2"/>
    <property type="match status" value="2"/>
</dbReference>
<feature type="compositionally biased region" description="Polar residues" evidence="1">
    <location>
        <begin position="222"/>
        <end position="241"/>
    </location>
</feature>
<dbReference type="PANTHER" id="PTHR11216">
    <property type="entry name" value="EH DOMAIN"/>
    <property type="match status" value="1"/>
</dbReference>
<feature type="domain" description="EH" evidence="2">
    <location>
        <begin position="7"/>
        <end position="116"/>
    </location>
</feature>
<dbReference type="Gene3D" id="1.10.238.10">
    <property type="entry name" value="EF-hand"/>
    <property type="match status" value="2"/>
</dbReference>
<organism evidence="4 5">
    <name type="scientific">Planoprotostelium fungivorum</name>
    <dbReference type="NCBI Taxonomy" id="1890364"/>
    <lineage>
        <taxon>Eukaryota</taxon>
        <taxon>Amoebozoa</taxon>
        <taxon>Evosea</taxon>
        <taxon>Variosea</taxon>
        <taxon>Cavosteliida</taxon>
        <taxon>Cavosteliaceae</taxon>
        <taxon>Planoprotostelium</taxon>
    </lineage>
</organism>
<evidence type="ECO:0000256" key="1">
    <source>
        <dbReference type="SAM" id="MobiDB-lite"/>
    </source>
</evidence>